<protein>
    <submittedName>
        <fullName evidence="2">Uncharacterized protein</fullName>
    </submittedName>
</protein>
<keyword evidence="1" id="KW-0812">Transmembrane</keyword>
<dbReference type="AlphaFoldDB" id="A0A6S6TGY3"/>
<organism evidence="2">
    <name type="scientific">uncultured Sulfurovum sp</name>
    <dbReference type="NCBI Taxonomy" id="269237"/>
    <lineage>
        <taxon>Bacteria</taxon>
        <taxon>Pseudomonadati</taxon>
        <taxon>Campylobacterota</taxon>
        <taxon>Epsilonproteobacteria</taxon>
        <taxon>Campylobacterales</taxon>
        <taxon>Sulfurovaceae</taxon>
        <taxon>Sulfurovum</taxon>
        <taxon>environmental samples</taxon>
    </lineage>
</organism>
<accession>A0A6S6TGY3</accession>
<sequence>MTWIANTIKFLSGIFININEPLSLGMALLSAGIGLIMFTTTTTILFGIITKEATPYLIPGYFLIGLASIFMCWGIFYP</sequence>
<feature type="transmembrane region" description="Helical" evidence="1">
    <location>
        <begin position="56"/>
        <end position="76"/>
    </location>
</feature>
<keyword evidence="1" id="KW-0472">Membrane</keyword>
<dbReference type="EMBL" id="CACVAU010000044">
    <property type="protein sequence ID" value="CAA6814255.1"/>
    <property type="molecule type" value="Genomic_DNA"/>
</dbReference>
<evidence type="ECO:0000256" key="1">
    <source>
        <dbReference type="SAM" id="Phobius"/>
    </source>
</evidence>
<proteinExistence type="predicted"/>
<name>A0A6S6TGY3_9BACT</name>
<feature type="transmembrane region" description="Helical" evidence="1">
    <location>
        <begin position="27"/>
        <end position="49"/>
    </location>
</feature>
<keyword evidence="1" id="KW-1133">Transmembrane helix</keyword>
<gene>
    <name evidence="2" type="ORF">HELGO_WM4235</name>
</gene>
<reference evidence="2" key="1">
    <citation type="submission" date="2020-01" db="EMBL/GenBank/DDBJ databases">
        <authorList>
            <person name="Meier V. D."/>
            <person name="Meier V D."/>
        </authorList>
    </citation>
    <scope>NUCLEOTIDE SEQUENCE</scope>
    <source>
        <strain evidence="2">HLG_WM_MAG_05</strain>
    </source>
</reference>
<evidence type="ECO:0000313" key="2">
    <source>
        <dbReference type="EMBL" id="CAA6814255.1"/>
    </source>
</evidence>